<keyword evidence="3" id="KW-0375">Hydrogen ion transport</keyword>
<dbReference type="EMBL" id="MGAG01000035">
    <property type="protein sequence ID" value="OGK39865.1"/>
    <property type="molecule type" value="Genomic_DNA"/>
</dbReference>
<dbReference type="PRINTS" id="PR00125">
    <property type="entry name" value="ATPASEDELTA"/>
</dbReference>
<dbReference type="InterPro" id="IPR000711">
    <property type="entry name" value="ATPase_OSCP/dsu"/>
</dbReference>
<evidence type="ECO:0000256" key="3">
    <source>
        <dbReference type="ARBA" id="ARBA00022781"/>
    </source>
</evidence>
<dbReference type="GO" id="GO:0016020">
    <property type="term" value="C:membrane"/>
    <property type="evidence" value="ECO:0007669"/>
    <property type="project" value="UniProtKB-SubCell"/>
</dbReference>
<keyword evidence="4" id="KW-0406">Ion transport</keyword>
<keyword evidence="5" id="KW-0472">Membrane</keyword>
<reference evidence="7 8" key="1">
    <citation type="journal article" date="2016" name="Nat. Commun.">
        <title>Thousands of microbial genomes shed light on interconnected biogeochemical processes in an aquifer system.</title>
        <authorList>
            <person name="Anantharaman K."/>
            <person name="Brown C.T."/>
            <person name="Hug L.A."/>
            <person name="Sharon I."/>
            <person name="Castelle C.J."/>
            <person name="Probst A.J."/>
            <person name="Thomas B.C."/>
            <person name="Singh A."/>
            <person name="Wilkins M.J."/>
            <person name="Karaoz U."/>
            <person name="Brodie E.L."/>
            <person name="Williams K.H."/>
            <person name="Hubbard S.S."/>
            <person name="Banfield J.F."/>
        </authorList>
    </citation>
    <scope>NUCLEOTIDE SEQUENCE [LARGE SCALE GENOMIC DNA]</scope>
</reference>
<accession>A0A1F7I919</accession>
<keyword evidence="2" id="KW-0813">Transport</keyword>
<evidence type="ECO:0000256" key="2">
    <source>
        <dbReference type="ARBA" id="ARBA00022448"/>
    </source>
</evidence>
<comment type="caution">
    <text evidence="7">The sequence shown here is derived from an EMBL/GenBank/DDBJ whole genome shotgun (WGS) entry which is preliminary data.</text>
</comment>
<evidence type="ECO:0000313" key="8">
    <source>
        <dbReference type="Proteomes" id="UP000177698"/>
    </source>
</evidence>
<comment type="subcellular location">
    <subcellularLocation>
        <location evidence="1">Membrane</location>
    </subcellularLocation>
</comment>
<evidence type="ECO:0000256" key="1">
    <source>
        <dbReference type="ARBA" id="ARBA00004370"/>
    </source>
</evidence>
<proteinExistence type="predicted"/>
<dbReference type="GO" id="GO:0046933">
    <property type="term" value="F:proton-transporting ATP synthase activity, rotational mechanism"/>
    <property type="evidence" value="ECO:0007669"/>
    <property type="project" value="InterPro"/>
</dbReference>
<protein>
    <submittedName>
        <fullName evidence="7">Uncharacterized protein</fullName>
    </submittedName>
</protein>
<keyword evidence="6" id="KW-0066">ATP synthesis</keyword>
<gene>
    <name evidence="7" type="ORF">A2954_05430</name>
</gene>
<evidence type="ECO:0000256" key="4">
    <source>
        <dbReference type="ARBA" id="ARBA00023065"/>
    </source>
</evidence>
<organism evidence="7 8">
    <name type="scientific">Candidatus Roizmanbacteria bacterium RIFCSPLOWO2_01_FULL_37_12</name>
    <dbReference type="NCBI Taxonomy" id="1802056"/>
    <lineage>
        <taxon>Bacteria</taxon>
        <taxon>Candidatus Roizmaniibacteriota</taxon>
    </lineage>
</organism>
<name>A0A1F7I919_9BACT</name>
<evidence type="ECO:0000256" key="5">
    <source>
        <dbReference type="ARBA" id="ARBA00023136"/>
    </source>
</evidence>
<dbReference type="Pfam" id="PF00213">
    <property type="entry name" value="OSCP"/>
    <property type="match status" value="1"/>
</dbReference>
<sequence length="96" mass="10723">MKIDPSIFSELKLFFNERANPSAGKLSVVSAYTLSQTEKELILVSLIRLGYKTDEVDYQINKNILAGIILKVGTTVIDLSLRGQLTTLKNELYEST</sequence>
<dbReference type="AlphaFoldDB" id="A0A1F7I919"/>
<dbReference type="Proteomes" id="UP000177698">
    <property type="component" value="Unassembled WGS sequence"/>
</dbReference>
<evidence type="ECO:0000313" key="7">
    <source>
        <dbReference type="EMBL" id="OGK39865.1"/>
    </source>
</evidence>
<evidence type="ECO:0000256" key="6">
    <source>
        <dbReference type="ARBA" id="ARBA00023310"/>
    </source>
</evidence>
<dbReference type="STRING" id="1802056.A2954_05430"/>